<accession>A0A9N9IPW6</accession>
<sequence length="170" mass="19730">MADLISITNSKDYDEIIKIEDSVKPLWVLLVDGGPDENPRYLKNITEYSGIVLSIDHFGTYLNSQGQVINEELAIKNFQFSGEKLRDLWQCDKIHDKPIKVTYLDNHTDMLTNDDISWQWIEYYCQICCYSLDIRKCINRNCCKPPWAPEATILLQENNGFLPPMIQGHD</sequence>
<reference evidence="1" key="1">
    <citation type="submission" date="2021-06" db="EMBL/GenBank/DDBJ databases">
        <authorList>
            <person name="Kallberg Y."/>
            <person name="Tangrot J."/>
            <person name="Rosling A."/>
        </authorList>
    </citation>
    <scope>NUCLEOTIDE SEQUENCE</scope>
    <source>
        <strain evidence="1">FL966</strain>
    </source>
</reference>
<dbReference type="AlphaFoldDB" id="A0A9N9IPW6"/>
<keyword evidence="2" id="KW-1185">Reference proteome</keyword>
<organism evidence="1 2">
    <name type="scientific">Cetraspora pellucida</name>
    <dbReference type="NCBI Taxonomy" id="1433469"/>
    <lineage>
        <taxon>Eukaryota</taxon>
        <taxon>Fungi</taxon>
        <taxon>Fungi incertae sedis</taxon>
        <taxon>Mucoromycota</taxon>
        <taxon>Glomeromycotina</taxon>
        <taxon>Glomeromycetes</taxon>
        <taxon>Diversisporales</taxon>
        <taxon>Gigasporaceae</taxon>
        <taxon>Cetraspora</taxon>
    </lineage>
</organism>
<dbReference type="PANTHER" id="PTHR46954">
    <property type="entry name" value="C2H2-TYPE DOMAIN-CONTAINING PROTEIN"/>
    <property type="match status" value="1"/>
</dbReference>
<evidence type="ECO:0000313" key="2">
    <source>
        <dbReference type="Proteomes" id="UP000789759"/>
    </source>
</evidence>
<comment type="caution">
    <text evidence="1">The sequence shown here is derived from an EMBL/GenBank/DDBJ whole genome shotgun (WGS) entry which is preliminary data.</text>
</comment>
<gene>
    <name evidence="1" type="ORF">CPELLU_LOCUS14407</name>
</gene>
<dbReference type="PANTHER" id="PTHR46954:SF1">
    <property type="entry name" value="C2H2-TYPE DOMAIN-CONTAINING PROTEIN"/>
    <property type="match status" value="1"/>
</dbReference>
<protein>
    <submittedName>
        <fullName evidence="1">24786_t:CDS:1</fullName>
    </submittedName>
</protein>
<dbReference type="Proteomes" id="UP000789759">
    <property type="component" value="Unassembled WGS sequence"/>
</dbReference>
<dbReference type="OrthoDB" id="6371737at2759"/>
<proteinExistence type="predicted"/>
<dbReference type="EMBL" id="CAJVQA010017028">
    <property type="protein sequence ID" value="CAG8746452.1"/>
    <property type="molecule type" value="Genomic_DNA"/>
</dbReference>
<evidence type="ECO:0000313" key="1">
    <source>
        <dbReference type="EMBL" id="CAG8746452.1"/>
    </source>
</evidence>
<name>A0A9N9IPW6_9GLOM</name>